<dbReference type="GO" id="GO:0005737">
    <property type="term" value="C:cytoplasm"/>
    <property type="evidence" value="ECO:0007669"/>
    <property type="project" value="TreeGrafter"/>
</dbReference>
<dbReference type="PROSITE" id="PS50294">
    <property type="entry name" value="WD_REPEATS_REGION"/>
    <property type="match status" value="4"/>
</dbReference>
<dbReference type="Gene3D" id="2.130.10.10">
    <property type="entry name" value="YVTN repeat-like/Quinoprotein amine dehydrogenase"/>
    <property type="match status" value="1"/>
</dbReference>
<feature type="repeat" description="WD" evidence="4">
    <location>
        <begin position="697"/>
        <end position="736"/>
    </location>
</feature>
<evidence type="ECO:0000256" key="4">
    <source>
        <dbReference type="PROSITE-ProRule" id="PRU00221"/>
    </source>
</evidence>
<feature type="repeat" description="WD" evidence="4">
    <location>
        <begin position="813"/>
        <end position="852"/>
    </location>
</feature>
<feature type="compositionally biased region" description="Basic and acidic residues" evidence="5">
    <location>
        <begin position="165"/>
        <end position="188"/>
    </location>
</feature>
<dbReference type="GO" id="GO:0005634">
    <property type="term" value="C:nucleus"/>
    <property type="evidence" value="ECO:0007669"/>
    <property type="project" value="TreeGrafter"/>
</dbReference>
<feature type="repeat" description="WD" evidence="4">
    <location>
        <begin position="935"/>
        <end position="973"/>
    </location>
</feature>
<dbReference type="InterPro" id="IPR015943">
    <property type="entry name" value="WD40/YVTN_repeat-like_dom_sf"/>
</dbReference>
<dbReference type="GO" id="GO:0010992">
    <property type="term" value="P:ubiquitin recycling"/>
    <property type="evidence" value="ECO:0007669"/>
    <property type="project" value="TreeGrafter"/>
</dbReference>
<feature type="region of interest" description="Disordered" evidence="5">
    <location>
        <begin position="154"/>
        <end position="303"/>
    </location>
</feature>
<dbReference type="AlphaFoldDB" id="A0A4Z1KAG1"/>
<dbReference type="EMBL" id="PQXO01000837">
    <property type="protein sequence ID" value="TGO82396.1"/>
    <property type="molecule type" value="Genomic_DNA"/>
</dbReference>
<dbReference type="SMART" id="SM00256">
    <property type="entry name" value="FBOX"/>
    <property type="match status" value="1"/>
</dbReference>
<feature type="region of interest" description="Disordered" evidence="5">
    <location>
        <begin position="542"/>
        <end position="580"/>
    </location>
</feature>
<evidence type="ECO:0000256" key="5">
    <source>
        <dbReference type="SAM" id="MobiDB-lite"/>
    </source>
</evidence>
<dbReference type="GO" id="GO:0043161">
    <property type="term" value="P:proteasome-mediated ubiquitin-dependent protein catabolic process"/>
    <property type="evidence" value="ECO:0007669"/>
    <property type="project" value="TreeGrafter"/>
</dbReference>
<dbReference type="STRING" id="87229.A0A4Z1KAG1"/>
<feature type="repeat" description="WD" evidence="4">
    <location>
        <begin position="767"/>
        <end position="786"/>
    </location>
</feature>
<dbReference type="Pfam" id="PF00400">
    <property type="entry name" value="WD40"/>
    <property type="match status" value="7"/>
</dbReference>
<evidence type="ECO:0000313" key="7">
    <source>
        <dbReference type="EMBL" id="TGO82396.1"/>
    </source>
</evidence>
<dbReference type="PROSITE" id="PS50181">
    <property type="entry name" value="FBOX"/>
    <property type="match status" value="1"/>
</dbReference>
<feature type="domain" description="F-box" evidence="6">
    <location>
        <begin position="449"/>
        <end position="496"/>
    </location>
</feature>
<feature type="compositionally biased region" description="Acidic residues" evidence="5">
    <location>
        <begin position="360"/>
        <end position="370"/>
    </location>
</feature>
<feature type="compositionally biased region" description="Basic residues" evidence="5">
    <location>
        <begin position="558"/>
        <end position="568"/>
    </location>
</feature>
<feature type="compositionally biased region" description="Polar residues" evidence="5">
    <location>
        <begin position="30"/>
        <end position="42"/>
    </location>
</feature>
<dbReference type="CDD" id="cd00200">
    <property type="entry name" value="WD40"/>
    <property type="match status" value="1"/>
</dbReference>
<dbReference type="OrthoDB" id="190105at2759"/>
<dbReference type="PANTHER" id="PTHR19849:SF1">
    <property type="entry name" value="F-BOX_WD REPEAT-CONTAINING PROTEIN 7"/>
    <property type="match status" value="1"/>
</dbReference>
<comment type="caution">
    <text evidence="7">The sequence shown here is derived from an EMBL/GenBank/DDBJ whole genome shotgun (WGS) entry which is preliminary data.</text>
</comment>
<name>A0A4Z1KAG1_9HELO</name>
<keyword evidence="8" id="KW-1185">Reference proteome</keyword>
<dbReference type="InterPro" id="IPR036322">
    <property type="entry name" value="WD40_repeat_dom_sf"/>
</dbReference>
<dbReference type="PANTHER" id="PTHR19849">
    <property type="entry name" value="PHOSPHOLIPASE A-2-ACTIVATING PROTEIN"/>
    <property type="match status" value="1"/>
</dbReference>
<dbReference type="Pfam" id="PF12937">
    <property type="entry name" value="F-box-like"/>
    <property type="match status" value="1"/>
</dbReference>
<evidence type="ECO:0000256" key="1">
    <source>
        <dbReference type="ARBA" id="ARBA00007968"/>
    </source>
</evidence>
<evidence type="ECO:0000256" key="3">
    <source>
        <dbReference type="ARBA" id="ARBA00022737"/>
    </source>
</evidence>
<dbReference type="InterPro" id="IPR001680">
    <property type="entry name" value="WD40_rpt"/>
</dbReference>
<dbReference type="InterPro" id="IPR020472">
    <property type="entry name" value="WD40_PAC1"/>
</dbReference>
<dbReference type="Gene3D" id="1.20.1280.50">
    <property type="match status" value="1"/>
</dbReference>
<evidence type="ECO:0000256" key="2">
    <source>
        <dbReference type="ARBA" id="ARBA00022574"/>
    </source>
</evidence>
<feature type="compositionally biased region" description="Polar residues" evidence="5">
    <location>
        <begin position="154"/>
        <end position="163"/>
    </location>
</feature>
<dbReference type="SMART" id="SM00320">
    <property type="entry name" value="WD40"/>
    <property type="match status" value="8"/>
</dbReference>
<feature type="region of interest" description="Disordered" evidence="5">
    <location>
        <begin position="343"/>
        <end position="370"/>
    </location>
</feature>
<dbReference type="PROSITE" id="PS00678">
    <property type="entry name" value="WD_REPEATS_1"/>
    <property type="match status" value="1"/>
</dbReference>
<feature type="repeat" description="WD" evidence="4">
    <location>
        <begin position="853"/>
        <end position="894"/>
    </location>
</feature>
<dbReference type="PROSITE" id="PS50082">
    <property type="entry name" value="WD_REPEATS_2"/>
    <property type="match status" value="6"/>
</dbReference>
<keyword evidence="3" id="KW-0677">Repeat</keyword>
<reference evidence="7 8" key="1">
    <citation type="submission" date="2017-12" db="EMBL/GenBank/DDBJ databases">
        <title>Comparative genomics of Botrytis spp.</title>
        <authorList>
            <person name="Valero-Jimenez C.A."/>
            <person name="Tapia P."/>
            <person name="Veloso J."/>
            <person name="Silva-Moreno E."/>
            <person name="Staats M."/>
            <person name="Valdes J.H."/>
            <person name="Van Kan J.A.L."/>
        </authorList>
    </citation>
    <scope>NUCLEOTIDE SEQUENCE [LARGE SCALE GENOMIC DNA]</scope>
    <source>
        <strain evidence="7 8">MUCL3349</strain>
    </source>
</reference>
<dbReference type="InterPro" id="IPR036047">
    <property type="entry name" value="F-box-like_dom_sf"/>
</dbReference>
<feature type="region of interest" description="Disordered" evidence="5">
    <location>
        <begin position="1"/>
        <end position="63"/>
    </location>
</feature>
<proteinExistence type="inferred from homology"/>
<dbReference type="InterPro" id="IPR019775">
    <property type="entry name" value="WD40_repeat_CS"/>
</dbReference>
<evidence type="ECO:0000313" key="8">
    <source>
        <dbReference type="Proteomes" id="UP000297280"/>
    </source>
</evidence>
<evidence type="ECO:0000259" key="6">
    <source>
        <dbReference type="PROSITE" id="PS50181"/>
    </source>
</evidence>
<dbReference type="CDD" id="cd22147">
    <property type="entry name" value="F-box_SpPof1-like"/>
    <property type="match status" value="1"/>
</dbReference>
<accession>A0A4Z1KAG1</accession>
<organism evidence="7 8">
    <name type="scientific">Botrytis porri</name>
    <dbReference type="NCBI Taxonomy" id="87229"/>
    <lineage>
        <taxon>Eukaryota</taxon>
        <taxon>Fungi</taxon>
        <taxon>Dikarya</taxon>
        <taxon>Ascomycota</taxon>
        <taxon>Pezizomycotina</taxon>
        <taxon>Leotiomycetes</taxon>
        <taxon>Helotiales</taxon>
        <taxon>Sclerotiniaceae</taxon>
        <taxon>Botrytis</taxon>
    </lineage>
</organism>
<feature type="repeat" description="WD" evidence="4">
    <location>
        <begin position="895"/>
        <end position="934"/>
    </location>
</feature>
<sequence>MDPPHRPQSKHRTLSQSTQMSGTPKFKPDASSSPFISNSKLLQHSVETRHPSQTVSLGWQDGDDTVGHASRLQVELEDIIETKTVTTTTTTKRSYPPLLFQNPRPLDSLDAKEYPLAFKPTPAELTRFSYEIDGRQMEYEEDNLRSIMHENSQIESLHNSSSRYRSKENREQFKDGLARTDRMIKLDAESSNLRRRCSKSKGTSDHRPASRPSSSKAPEVSNNEVKNVGSTAQPEIRRRNHGLGMHLPELPVTPDLSEVELSSRDVPSSISRFQTNAYTPQSGLSQNNSFENSESHSETVNEETFNNAVATPPIAESDLESAGLDTNFAQGQRPHLNTAIAQNASLPSPGLSPTPTSPEFDNDDTGDSQETLDEYASQLPQLSTTRDRQIKPTGLHSQISTVMEIGSMLDTFDAMPSELKALVMYQLSRRCSRKTLRAVAGFVNPALMCDFLDELPVELSLHILSYLDHQDLCRAAQVSKRWRNVIDSNETGWKELFDRDGFTLQPEELERAIRQGWAWQDPYGPDGYEMDLSSKDKSLNLEVNTPSSSSSKIDTLRRPRATIKRKRTTGNSGSERAKRRAIGNEVSTKILEPASRFHKSEGPLSAASAAALAVPNPELGLPGLRKLHLFKSLYRRHFLLRHSWTNRTVEPHHMAFKAHPSHVITCLQFDDEKILTGSDDTCIHVYDTKTGALRKKLEGHDGGVWALQYEGNILVSGSTDRSVRVWDIEKGLCTQVFHGHTSTVRCLQILMPSEAGKTASGQSIMVPEQPLIITGSRDSQLRVWKLPAQGDKRYIQTGPPTNDADCPYFVRVLAGHTHSVRAIAAHQDTLVSGSYDCSVRVWKISTGEVLYRLTGHTAKVYSVVLDHKRNRCISGSMDTYVKVWCLETGSCLFTLEGHTSLVGLLDLRDERLVSAAADSTLRIWDPESGVCKSTLSAHTGAITCFQHDGQKVISGSDRTLKMWDVKTGECIKDLLGDLSGVWQVKFDERRCVAAVQRDNFTFVEVLDFGASRDGVPKSERGHRILLPSIDETERIVEVADNANA</sequence>
<dbReference type="InterPro" id="IPR001810">
    <property type="entry name" value="F-box_dom"/>
</dbReference>
<dbReference type="GO" id="GO:0043130">
    <property type="term" value="F:ubiquitin binding"/>
    <property type="evidence" value="ECO:0007669"/>
    <property type="project" value="TreeGrafter"/>
</dbReference>
<feature type="compositionally biased region" description="Polar residues" evidence="5">
    <location>
        <begin position="542"/>
        <end position="553"/>
    </location>
</feature>
<dbReference type="PRINTS" id="PR00320">
    <property type="entry name" value="GPROTEINBRPT"/>
</dbReference>
<dbReference type="Proteomes" id="UP000297280">
    <property type="component" value="Unassembled WGS sequence"/>
</dbReference>
<protein>
    <recommendedName>
        <fullName evidence="6">F-box domain-containing protein</fullName>
    </recommendedName>
</protein>
<keyword evidence="2 4" id="KW-0853">WD repeat</keyword>
<comment type="similarity">
    <text evidence="1">Belongs to the WD repeat MET30/SCONB/SCON-2 family.</text>
</comment>
<dbReference type="SUPFAM" id="SSF81383">
    <property type="entry name" value="F-box domain"/>
    <property type="match status" value="1"/>
</dbReference>
<dbReference type="SUPFAM" id="SSF50978">
    <property type="entry name" value="WD40 repeat-like"/>
    <property type="match status" value="1"/>
</dbReference>
<feature type="compositionally biased region" description="Polar residues" evidence="5">
    <location>
        <begin position="220"/>
        <end position="233"/>
    </location>
</feature>
<feature type="compositionally biased region" description="Polar residues" evidence="5">
    <location>
        <begin position="265"/>
        <end position="284"/>
    </location>
</feature>
<gene>
    <name evidence="7" type="ORF">BPOR_0840g00030</name>
</gene>